<feature type="signal peptide" evidence="1">
    <location>
        <begin position="1"/>
        <end position="22"/>
    </location>
</feature>
<feature type="chain" id="PRO_5002537339" description="DUF5667 domain-containing protein" evidence="1">
    <location>
        <begin position="23"/>
        <end position="254"/>
    </location>
</feature>
<dbReference type="AlphaFoldDB" id="A0A0G1GSX3"/>
<evidence type="ECO:0000256" key="1">
    <source>
        <dbReference type="SAM" id="SignalP"/>
    </source>
</evidence>
<keyword evidence="1" id="KW-0732">Signal</keyword>
<organism evidence="2 3">
    <name type="scientific">Candidatus Collierbacteria bacterium GW2011_GWF1_44_12</name>
    <dbReference type="NCBI Taxonomy" id="1618402"/>
    <lineage>
        <taxon>Bacteria</taxon>
        <taxon>Candidatus Collieribacteriota</taxon>
    </lineage>
</organism>
<accession>A0A0G1GSX3</accession>
<reference evidence="2 3" key="1">
    <citation type="journal article" date="2015" name="Nature">
        <title>rRNA introns, odd ribosomes, and small enigmatic genomes across a large radiation of phyla.</title>
        <authorList>
            <person name="Brown C.T."/>
            <person name="Hug L.A."/>
            <person name="Thomas B.C."/>
            <person name="Sharon I."/>
            <person name="Castelle C.J."/>
            <person name="Singh A."/>
            <person name="Wilkins M.J."/>
            <person name="Williams K.H."/>
            <person name="Banfield J.F."/>
        </authorList>
    </citation>
    <scope>NUCLEOTIDE SEQUENCE [LARGE SCALE GENOMIC DNA]</scope>
</reference>
<comment type="caution">
    <text evidence="2">The sequence shown here is derived from an EMBL/GenBank/DDBJ whole genome shotgun (WGS) entry which is preliminary data.</text>
</comment>
<dbReference type="Proteomes" id="UP000034097">
    <property type="component" value="Unassembled WGS sequence"/>
</dbReference>
<evidence type="ECO:0000313" key="2">
    <source>
        <dbReference type="EMBL" id="KKT37358.1"/>
    </source>
</evidence>
<evidence type="ECO:0000313" key="3">
    <source>
        <dbReference type="Proteomes" id="UP000034097"/>
    </source>
</evidence>
<proteinExistence type="predicted"/>
<gene>
    <name evidence="2" type="ORF">UW26_C0033G0004</name>
</gene>
<name>A0A0G1GSX3_9BACT</name>
<sequence length="254" mass="28946">MKKIALLFLLLFLSFTPSSVFADAKSDYEYQLAQYRRSYSEFTQLKRDYLLNPTLDNQQKSIIVAKQALLARDLGKAAYARYMADLITGHNTNYPVFQTILTRLGNAITFYASSSTKSQTIATPEDLKVFSEQYNLDTIVPDRSFYYGQVAAKLAQLIRFQLDANRILESIYPKLPDPQPIQLKARLEGIPLLAEEINQKIATEAALIIPQYEEAPIFADQYFTRVMESLADIRARQSALVDQLVDIDVNYAQF</sequence>
<protein>
    <recommendedName>
        <fullName evidence="4">DUF5667 domain-containing protein</fullName>
    </recommendedName>
</protein>
<evidence type="ECO:0008006" key="4">
    <source>
        <dbReference type="Google" id="ProtNLM"/>
    </source>
</evidence>
<dbReference type="EMBL" id="LCHQ01000033">
    <property type="protein sequence ID" value="KKT37358.1"/>
    <property type="molecule type" value="Genomic_DNA"/>
</dbReference>